<gene>
    <name evidence="1" type="ORF">SDC9_196483</name>
</gene>
<protein>
    <submittedName>
        <fullName evidence="1">Uncharacterized protein</fullName>
    </submittedName>
</protein>
<evidence type="ECO:0000313" key="1">
    <source>
        <dbReference type="EMBL" id="MPN48871.1"/>
    </source>
</evidence>
<proteinExistence type="predicted"/>
<organism evidence="1">
    <name type="scientific">bioreactor metagenome</name>
    <dbReference type="NCBI Taxonomy" id="1076179"/>
    <lineage>
        <taxon>unclassified sequences</taxon>
        <taxon>metagenomes</taxon>
        <taxon>ecological metagenomes</taxon>
    </lineage>
</organism>
<sequence length="65" mass="7022">MLVDLQATSLQLALEAAGLWVALGDMGDHHRTHVQTVGAECIDQPQHIRLVRDAQIGAHLVACQV</sequence>
<comment type="caution">
    <text evidence="1">The sequence shown here is derived from an EMBL/GenBank/DDBJ whole genome shotgun (WGS) entry which is preliminary data.</text>
</comment>
<dbReference type="EMBL" id="VSSQ01111577">
    <property type="protein sequence ID" value="MPN48871.1"/>
    <property type="molecule type" value="Genomic_DNA"/>
</dbReference>
<reference evidence="1" key="1">
    <citation type="submission" date="2019-08" db="EMBL/GenBank/DDBJ databases">
        <authorList>
            <person name="Kucharzyk K."/>
            <person name="Murdoch R.W."/>
            <person name="Higgins S."/>
            <person name="Loffler F."/>
        </authorList>
    </citation>
    <scope>NUCLEOTIDE SEQUENCE</scope>
</reference>
<name>A0A645IBZ0_9ZZZZ</name>
<accession>A0A645IBZ0</accession>
<dbReference type="AlphaFoldDB" id="A0A645IBZ0"/>